<comment type="function">
    <text evidence="2">Catalyzes the specific phosphorylation of 1,6-anhydro-N-acetylmuramic acid (anhMurNAc) with the simultaneous cleavage of the 1,6-anhydro ring, generating MurNAc-6-P. Is required for the utilization of anhMurNAc either imported from the medium or derived from its own cell wall murein, and thus plays a role in cell wall recycling.</text>
</comment>
<dbReference type="PANTHER" id="PTHR30605">
    <property type="entry name" value="ANHYDRO-N-ACETYLMURAMIC ACID KINASE"/>
    <property type="match status" value="1"/>
</dbReference>
<comment type="caution">
    <text evidence="3">The sequence shown here is derived from an EMBL/GenBank/DDBJ whole genome shotgun (WGS) entry which is preliminary data.</text>
</comment>
<protein>
    <recommendedName>
        <fullName evidence="2">Anhydro-N-acetylmuramic acid kinase</fullName>
        <ecNumber evidence="2">2.7.1.170</ecNumber>
    </recommendedName>
    <alternativeName>
        <fullName evidence="2">AnhMurNAc kinase</fullName>
    </alternativeName>
</protein>
<evidence type="ECO:0000256" key="2">
    <source>
        <dbReference type="HAMAP-Rule" id="MF_01270"/>
    </source>
</evidence>
<proteinExistence type="inferred from homology"/>
<dbReference type="Gene3D" id="3.30.420.40">
    <property type="match status" value="2"/>
</dbReference>
<comment type="similarity">
    <text evidence="2">Belongs to the anhydro-N-acetylmuramic acid kinase family.</text>
</comment>
<dbReference type="RefSeq" id="WP_260906259.1">
    <property type="nucleotide sequence ID" value="NZ_JAOCZP010000008.1"/>
</dbReference>
<keyword evidence="1 2" id="KW-0119">Carbohydrate metabolism</keyword>
<reference evidence="3 4" key="1">
    <citation type="submission" date="2022-09" db="EMBL/GenBank/DDBJ databases">
        <title>Chelativorans salina sp. nov., a novel slightly halophilic bacterium isolated from a saline lake sediment enrichment.</title>
        <authorList>
            <person name="Gao L."/>
            <person name="Fang B.-Z."/>
            <person name="Li W.-J."/>
        </authorList>
    </citation>
    <scope>NUCLEOTIDE SEQUENCE [LARGE SCALE GENOMIC DNA]</scope>
    <source>
        <strain evidence="3 4">EGI FJ00035</strain>
    </source>
</reference>
<comment type="catalytic activity">
    <reaction evidence="2">
        <text>1,6-anhydro-N-acetyl-beta-muramate + ATP + H2O = N-acetyl-D-muramate 6-phosphate + ADP + H(+)</text>
        <dbReference type="Rhea" id="RHEA:24952"/>
        <dbReference type="ChEBI" id="CHEBI:15377"/>
        <dbReference type="ChEBI" id="CHEBI:15378"/>
        <dbReference type="ChEBI" id="CHEBI:30616"/>
        <dbReference type="ChEBI" id="CHEBI:58690"/>
        <dbReference type="ChEBI" id="CHEBI:58722"/>
        <dbReference type="ChEBI" id="CHEBI:456216"/>
        <dbReference type="EC" id="2.7.1.170"/>
    </reaction>
</comment>
<dbReference type="Proteomes" id="UP001320831">
    <property type="component" value="Unassembled WGS sequence"/>
</dbReference>
<comment type="pathway">
    <text evidence="2">Amino-sugar metabolism; 1,6-anhydro-N-acetylmuramate degradation.</text>
</comment>
<dbReference type="SUPFAM" id="SSF53067">
    <property type="entry name" value="Actin-like ATPase domain"/>
    <property type="match status" value="1"/>
</dbReference>
<comment type="pathway">
    <text evidence="2">Cell wall biogenesis; peptidoglycan recycling.</text>
</comment>
<keyword evidence="2" id="KW-0067">ATP-binding</keyword>
<organism evidence="3 4">
    <name type="scientific">Chelativorans salis</name>
    <dbReference type="NCBI Taxonomy" id="2978478"/>
    <lineage>
        <taxon>Bacteria</taxon>
        <taxon>Pseudomonadati</taxon>
        <taxon>Pseudomonadota</taxon>
        <taxon>Alphaproteobacteria</taxon>
        <taxon>Hyphomicrobiales</taxon>
        <taxon>Phyllobacteriaceae</taxon>
        <taxon>Chelativorans</taxon>
    </lineage>
</organism>
<name>A0ABT2LSY4_9HYPH</name>
<dbReference type="EC" id="2.7.1.170" evidence="2"/>
<dbReference type="InterPro" id="IPR005338">
    <property type="entry name" value="Anhydro_N_Ac-Mur_kinase"/>
</dbReference>
<gene>
    <name evidence="2" type="primary">anmK</name>
    <name evidence="3" type="ORF">N5A92_21755</name>
</gene>
<keyword evidence="2" id="KW-0547">Nucleotide-binding</keyword>
<dbReference type="EMBL" id="JAOCZP010000008">
    <property type="protein sequence ID" value="MCT7377650.1"/>
    <property type="molecule type" value="Genomic_DNA"/>
</dbReference>
<dbReference type="GO" id="GO:0016301">
    <property type="term" value="F:kinase activity"/>
    <property type="evidence" value="ECO:0007669"/>
    <property type="project" value="UniProtKB-KW"/>
</dbReference>
<evidence type="ECO:0000313" key="3">
    <source>
        <dbReference type="EMBL" id="MCT7377650.1"/>
    </source>
</evidence>
<accession>A0ABT2LSY4</accession>
<dbReference type="HAMAP" id="MF_01270">
    <property type="entry name" value="AnhMurNAc_kinase"/>
    <property type="match status" value="1"/>
</dbReference>
<dbReference type="NCBIfam" id="NF007141">
    <property type="entry name" value="PRK09585.1-5"/>
    <property type="match status" value="1"/>
</dbReference>
<dbReference type="PANTHER" id="PTHR30605:SF0">
    <property type="entry name" value="ANHYDRO-N-ACETYLMURAMIC ACID KINASE"/>
    <property type="match status" value="1"/>
</dbReference>
<sequence length="381" mass="39728">MQPVWAIGLMTGTVLDGNIDIAAIKTDGERIEAFGPWALAPYPAGMRELLAETLQAARAWGFEGPEPAIFHEAEIALSEAQAHAVKAFLEEHGFTPADIAAVGFHGQTVLHIAPEGGRRGHTRQLGDGARMAAIVGTDVVYDFRSVDVAAGGHGAPLAPIYHKAMLEKIGAGGDTAILNLGGVANITWASEEQLIAFDTGPANAPLNDWIARHDAGTMDRDGEIAAAGTADEERLHVLLQHSYLAAPFPKSLDRFDFDAAMADGLTLADGAATLAAFTAGAVGKALDLLPRRPKRLVVCGGGRKNPVIMREIGKRAAVEVLPAENVGLRGDAVEAECFAYLAIRSLRGLPLSFPQTTGVSTPQTGGILASVAAAISRTGSA</sequence>
<comment type="caution">
    <text evidence="2">Lacks conserved residue(s) required for the propagation of feature annotation.</text>
</comment>
<evidence type="ECO:0000256" key="1">
    <source>
        <dbReference type="ARBA" id="ARBA00023277"/>
    </source>
</evidence>
<keyword evidence="2 3" id="KW-0418">Kinase</keyword>
<dbReference type="Pfam" id="PF03702">
    <property type="entry name" value="AnmK"/>
    <property type="match status" value="1"/>
</dbReference>
<dbReference type="InterPro" id="IPR043129">
    <property type="entry name" value="ATPase_NBD"/>
</dbReference>
<evidence type="ECO:0000313" key="4">
    <source>
        <dbReference type="Proteomes" id="UP001320831"/>
    </source>
</evidence>
<keyword evidence="2 3" id="KW-0808">Transferase</keyword>
<keyword evidence="4" id="KW-1185">Reference proteome</keyword>